<dbReference type="PANTHER" id="PTHR42986">
    <property type="entry name" value="BENZALDEHYDE DEHYDROGENASE YFMT"/>
    <property type="match status" value="1"/>
</dbReference>
<dbReference type="InterPro" id="IPR016163">
    <property type="entry name" value="Ald_DH_C"/>
</dbReference>
<dbReference type="CDD" id="cd07104">
    <property type="entry name" value="ALDH_BenzADH-like"/>
    <property type="match status" value="1"/>
</dbReference>
<dbReference type="SUPFAM" id="SSF53720">
    <property type="entry name" value="ALDH-like"/>
    <property type="match status" value="1"/>
</dbReference>
<evidence type="ECO:0000259" key="6">
    <source>
        <dbReference type="Pfam" id="PF00171"/>
    </source>
</evidence>
<keyword evidence="3" id="KW-0520">NAD</keyword>
<evidence type="ECO:0000256" key="4">
    <source>
        <dbReference type="PROSITE-ProRule" id="PRU10007"/>
    </source>
</evidence>
<evidence type="ECO:0000256" key="2">
    <source>
        <dbReference type="ARBA" id="ARBA00023002"/>
    </source>
</evidence>
<protein>
    <submittedName>
        <fullName evidence="7">Aldehyde dehydrogenase family protein</fullName>
    </submittedName>
</protein>
<dbReference type="PANTHER" id="PTHR42986:SF1">
    <property type="entry name" value="BENZALDEHYDE DEHYDROGENASE YFMT"/>
    <property type="match status" value="1"/>
</dbReference>
<dbReference type="InterPro" id="IPR029510">
    <property type="entry name" value="Ald_DH_CS_GLU"/>
</dbReference>
<comment type="similarity">
    <text evidence="1 5">Belongs to the aldehyde dehydrogenase family.</text>
</comment>
<proteinExistence type="inferred from homology"/>
<dbReference type="EMBL" id="CP073344">
    <property type="protein sequence ID" value="UTW01755.1"/>
    <property type="molecule type" value="Genomic_DNA"/>
</dbReference>
<dbReference type="PROSITE" id="PS00687">
    <property type="entry name" value="ALDEHYDE_DEHYDR_GLU"/>
    <property type="match status" value="1"/>
</dbReference>
<dbReference type="InterPro" id="IPR016161">
    <property type="entry name" value="Ald_DH/histidinol_DH"/>
</dbReference>
<dbReference type="InterPro" id="IPR016162">
    <property type="entry name" value="Ald_DH_N"/>
</dbReference>
<feature type="active site" evidence="4">
    <location>
        <position position="251"/>
    </location>
</feature>
<organism evidence="7 8">
    <name type="scientific">Amphritea atlantica</name>
    <dbReference type="NCBI Taxonomy" id="355243"/>
    <lineage>
        <taxon>Bacteria</taxon>
        <taxon>Pseudomonadati</taxon>
        <taxon>Pseudomonadota</taxon>
        <taxon>Gammaproteobacteria</taxon>
        <taxon>Oceanospirillales</taxon>
        <taxon>Oceanospirillaceae</taxon>
        <taxon>Amphritea</taxon>
    </lineage>
</organism>
<sequence length="484" mass="52115">MNFSEIYNDSCNFSLDMMFSGELIDVTEPATGNRLGSFAAATLSELDRLIETTREAQEGWANTDFDSRAKVIRHFAALLEDNATLINTWNGRECGSIEGKSQWELQACIDQAYMCAALPMNPYGDIYPSNIPGRENHCIRVPLGLVGVISPWNFPLLLSLRAVLPALAMGNSVIIKPDINSTVVGGYLIVELLKQAGLPEGVCTLAPGGVTVGQRLVEHPQVDMIAFTGSTAAGQQIGQVCGGMFKKVALELGGNNAFVVLDDANIDGASSCAAWGSFLHQGQICMQSGRHIVHEAVADAYVEALCVRANNLAVGNPNKEPVHLGPIINERQADRIMRLIEDSVAMGARVVCGGKREGAFIYPTVMTQVTPDMPIFKEEIFGPVAPVVTFASDNEAIALANDTPYGLAASVQGADMSRAKRIASRIDAGMVHINDQTVNNEYQVPFGGMKSSGNSGRFGGPANLEEFTERKWISIRDEALIYPF</sequence>
<accession>A0ABY5GP54</accession>
<gene>
    <name evidence="7" type="ORF">KDX31_10230</name>
</gene>
<evidence type="ECO:0000256" key="1">
    <source>
        <dbReference type="ARBA" id="ARBA00009986"/>
    </source>
</evidence>
<reference evidence="7" key="1">
    <citation type="submission" date="2021-04" db="EMBL/GenBank/DDBJ databases">
        <title>Oceanospirillales bacteria with DddD are important DMSP degraders in coastal seawater.</title>
        <authorList>
            <person name="Liu J."/>
        </authorList>
    </citation>
    <scope>NUCLEOTIDE SEQUENCE</scope>
    <source>
        <strain evidence="7">GY6</strain>
    </source>
</reference>
<evidence type="ECO:0000313" key="8">
    <source>
        <dbReference type="Proteomes" id="UP001059950"/>
    </source>
</evidence>
<dbReference type="Gene3D" id="3.40.309.10">
    <property type="entry name" value="Aldehyde Dehydrogenase, Chain A, domain 2"/>
    <property type="match status" value="1"/>
</dbReference>
<dbReference type="InterPro" id="IPR015590">
    <property type="entry name" value="Aldehyde_DH_dom"/>
</dbReference>
<evidence type="ECO:0000256" key="5">
    <source>
        <dbReference type="RuleBase" id="RU003345"/>
    </source>
</evidence>
<name>A0ABY5GP54_9GAMM</name>
<dbReference type="Gene3D" id="3.40.605.10">
    <property type="entry name" value="Aldehyde Dehydrogenase, Chain A, domain 1"/>
    <property type="match status" value="1"/>
</dbReference>
<dbReference type="Pfam" id="PF00171">
    <property type="entry name" value="Aldedh"/>
    <property type="match status" value="1"/>
</dbReference>
<evidence type="ECO:0000313" key="7">
    <source>
        <dbReference type="EMBL" id="UTW01755.1"/>
    </source>
</evidence>
<keyword evidence="2 5" id="KW-0560">Oxidoreductase</keyword>
<evidence type="ECO:0000256" key="3">
    <source>
        <dbReference type="ARBA" id="ARBA00023027"/>
    </source>
</evidence>
<keyword evidence="8" id="KW-1185">Reference proteome</keyword>
<feature type="domain" description="Aldehyde dehydrogenase" evidence="6">
    <location>
        <begin position="22"/>
        <end position="473"/>
    </location>
</feature>
<dbReference type="Proteomes" id="UP001059950">
    <property type="component" value="Chromosome"/>
</dbReference>